<evidence type="ECO:0000313" key="2">
    <source>
        <dbReference type="EMBL" id="CAF1625647.1"/>
    </source>
</evidence>
<dbReference type="PANTHER" id="PTHR33099:SF7">
    <property type="entry name" value="MYND-TYPE DOMAIN-CONTAINING PROTEIN"/>
    <property type="match status" value="1"/>
</dbReference>
<reference evidence="1" key="1">
    <citation type="submission" date="2021-02" db="EMBL/GenBank/DDBJ databases">
        <authorList>
            <person name="Nowell W R."/>
        </authorList>
    </citation>
    <scope>NUCLEOTIDE SEQUENCE</scope>
</reference>
<proteinExistence type="predicted"/>
<organism evidence="1 3">
    <name type="scientific">Rotaria sordida</name>
    <dbReference type="NCBI Taxonomy" id="392033"/>
    <lineage>
        <taxon>Eukaryota</taxon>
        <taxon>Metazoa</taxon>
        <taxon>Spiralia</taxon>
        <taxon>Gnathifera</taxon>
        <taxon>Rotifera</taxon>
        <taxon>Eurotatoria</taxon>
        <taxon>Bdelloidea</taxon>
        <taxon>Philodinida</taxon>
        <taxon>Philodinidae</taxon>
        <taxon>Rotaria</taxon>
    </lineage>
</organism>
<name>A0A815L5H8_9BILA</name>
<evidence type="ECO:0008006" key="5">
    <source>
        <dbReference type="Google" id="ProtNLM"/>
    </source>
</evidence>
<protein>
    <recommendedName>
        <fullName evidence="5">Prolyl 4-hydroxylase alpha subunit Fe(2+) 2OG dioxygenase domain-containing protein</fullName>
    </recommendedName>
</protein>
<evidence type="ECO:0000313" key="4">
    <source>
        <dbReference type="Proteomes" id="UP000663870"/>
    </source>
</evidence>
<accession>A0A815L5H8</accession>
<evidence type="ECO:0000313" key="3">
    <source>
        <dbReference type="Proteomes" id="UP000663854"/>
    </source>
</evidence>
<dbReference type="Proteomes" id="UP000663870">
    <property type="component" value="Unassembled WGS sequence"/>
</dbReference>
<gene>
    <name evidence="2" type="ORF">JXQ802_LOCUS51145</name>
    <name evidence="1" type="ORF">PYM288_LOCUS34933</name>
</gene>
<dbReference type="EMBL" id="CAJNOH010005653">
    <property type="protein sequence ID" value="CAF1404571.1"/>
    <property type="molecule type" value="Genomic_DNA"/>
</dbReference>
<dbReference type="Proteomes" id="UP000663854">
    <property type="component" value="Unassembled WGS sequence"/>
</dbReference>
<comment type="caution">
    <text evidence="1">The sequence shown here is derived from an EMBL/GenBank/DDBJ whole genome shotgun (WGS) entry which is preliminary data.</text>
</comment>
<dbReference type="EMBL" id="CAJNOL010007163">
    <property type="protein sequence ID" value="CAF1625647.1"/>
    <property type="molecule type" value="Genomic_DNA"/>
</dbReference>
<keyword evidence="4" id="KW-1185">Reference proteome</keyword>
<dbReference type="AlphaFoldDB" id="A0A815L5H8"/>
<sequence length="776" mass="91358">MEIDDISSDTETIIYSDEDIDSSNDEITENNWRYNWNQIFNNIHENKLNNCTRPLDFNHPCQIQLKNLPNTFFTFPLSNVLCSRMICEYGVPLNLSNKYEFCGTKVVNTAWQIDSHLIDFPLPFSSAIRSNTFEQLHLNSYFDLHLHKLIIFGPCSHTKMYNFDDTIFMSYATIIVFLPSNYTGGNYRFIDQNLEATSTSVFNQHESNNSKAFIIVVPTGCDHEIEPIEKGFKILLVYHLVTKSKSIDELYSLLWKTNSYSTNLKTIFEIQQIQRIFSFWKKNINKMPTKLIIPLQHPLDDSPYFSYLFRDKYRIIFELIISTMKYFSSFLIYSATFQMKNSSNSIFIIRNIKLLNSINEITINLDSEHQQTVLTNEFLGELDSYVDAVEESMAIRQFFHSTDPTFHDGKTFHVLVLLPYQHQWNLILDDPSLGYHHLSYMLSLPISIINNLSLDLFNSLLHNRISSFDKLLEYLILLRNRIGLTKSLIQSIKFLFQNKQFKEELFFNSNLNHFIETFSDLSLFLFEFLNLFRKAIILSMPTKLNEIVKFLLELSNKTLRCLFINILIRFIFKRRAFPRHILLSTLCSIFYLLILDESYSNDCLIILAYNIIKRIRKNSSDNEIIEKCLKIYLIPMIIKIYREKKNQKFPLAFILIYEFCLNMLNYYCSTSLTSSFNIISINEALLICSCQSCSKLQMFLIDSKNSTLMYDLSENLISDHCLRHTLNKFPMLSMEYKHDPCTGRAQTLIISKCFYEQELKQLCYHLRRLLIELHKI</sequence>
<dbReference type="PANTHER" id="PTHR33099">
    <property type="entry name" value="FE2OG DIOXYGENASE DOMAIN-CONTAINING PROTEIN"/>
    <property type="match status" value="1"/>
</dbReference>
<evidence type="ECO:0000313" key="1">
    <source>
        <dbReference type="EMBL" id="CAF1404571.1"/>
    </source>
</evidence>